<sequence>GSTLALERSLALLPNMPYDRVTVNIEREEVCLERTASRLGLIGTTTGGVEASCRECLLPFGLVLGIIGLAATSVACARDPPGSVLSVLGWILLGTGVLGVATSCAWQQYRQRKRCGSWTILVGEAEANTRSQP</sequence>
<evidence type="ECO:0000256" key="1">
    <source>
        <dbReference type="SAM" id="Phobius"/>
    </source>
</evidence>
<keyword evidence="1" id="KW-0812">Transmembrane</keyword>
<feature type="transmembrane region" description="Helical" evidence="1">
    <location>
        <begin position="87"/>
        <end position="106"/>
    </location>
</feature>
<keyword evidence="1" id="KW-0472">Membrane</keyword>
<dbReference type="Proteomes" id="UP000001646">
    <property type="component" value="Unplaced"/>
</dbReference>
<organism evidence="2 3">
    <name type="scientific">Anolis carolinensis</name>
    <name type="common">Green anole</name>
    <name type="synonym">American chameleon</name>
    <dbReference type="NCBI Taxonomy" id="28377"/>
    <lineage>
        <taxon>Eukaryota</taxon>
        <taxon>Metazoa</taxon>
        <taxon>Chordata</taxon>
        <taxon>Craniata</taxon>
        <taxon>Vertebrata</taxon>
        <taxon>Euteleostomi</taxon>
        <taxon>Lepidosauria</taxon>
        <taxon>Squamata</taxon>
        <taxon>Bifurcata</taxon>
        <taxon>Unidentata</taxon>
        <taxon>Episquamata</taxon>
        <taxon>Toxicofera</taxon>
        <taxon>Iguania</taxon>
        <taxon>Dactyloidae</taxon>
        <taxon>Anolis</taxon>
    </lineage>
</organism>
<protein>
    <recommendedName>
        <fullName evidence="4">Transmembrane protein 100</fullName>
    </recommendedName>
</protein>
<reference evidence="2" key="1">
    <citation type="submission" date="2009-12" db="EMBL/GenBank/DDBJ databases">
        <title>The Genome Sequence of Anolis carolinensis (Green Anole Lizard).</title>
        <authorList>
            <consortium name="The Genome Sequencing Platform"/>
            <person name="Di Palma F."/>
            <person name="Alfoldi J."/>
            <person name="Heiman D."/>
            <person name="Young S."/>
            <person name="Grabherr M."/>
            <person name="Johnson J."/>
            <person name="Lander E.S."/>
            <person name="Lindblad-Toh K."/>
        </authorList>
    </citation>
    <scope>NUCLEOTIDE SEQUENCE [LARGE SCALE GENOMIC DNA]</scope>
    <source>
        <strain evidence="2">JBL SC #1</strain>
    </source>
</reference>
<keyword evidence="1" id="KW-1133">Transmembrane helix</keyword>
<dbReference type="Pfam" id="PF16311">
    <property type="entry name" value="TMEM100"/>
    <property type="match status" value="1"/>
</dbReference>
<accession>A0A803TLS8</accession>
<dbReference type="Ensembl" id="ENSACAT00000055116.1">
    <property type="protein sequence ID" value="ENSACAP00000036168.1"/>
    <property type="gene ID" value="ENSACAG00000040348.1"/>
</dbReference>
<dbReference type="GeneTree" id="ENSGT00950000185550"/>
<dbReference type="AlphaFoldDB" id="A0A803TLS8"/>
<keyword evidence="3" id="KW-1185">Reference proteome</keyword>
<evidence type="ECO:0000313" key="3">
    <source>
        <dbReference type="Proteomes" id="UP000001646"/>
    </source>
</evidence>
<dbReference type="InParanoid" id="A0A803TLS8"/>
<feature type="transmembrane region" description="Helical" evidence="1">
    <location>
        <begin position="56"/>
        <end position="75"/>
    </location>
</feature>
<reference evidence="2" key="3">
    <citation type="submission" date="2025-09" db="UniProtKB">
        <authorList>
            <consortium name="Ensembl"/>
        </authorList>
    </citation>
    <scope>IDENTIFICATION</scope>
</reference>
<evidence type="ECO:0008006" key="4">
    <source>
        <dbReference type="Google" id="ProtNLM"/>
    </source>
</evidence>
<reference evidence="2" key="2">
    <citation type="submission" date="2025-08" db="UniProtKB">
        <authorList>
            <consortium name="Ensembl"/>
        </authorList>
    </citation>
    <scope>IDENTIFICATION</scope>
</reference>
<name>A0A803TLS8_ANOCA</name>
<proteinExistence type="predicted"/>
<dbReference type="InterPro" id="IPR032536">
    <property type="entry name" value="TMEM100"/>
</dbReference>
<evidence type="ECO:0000313" key="2">
    <source>
        <dbReference type="Ensembl" id="ENSACAP00000036168.1"/>
    </source>
</evidence>